<dbReference type="Gene3D" id="3.50.50.60">
    <property type="entry name" value="FAD/NAD(P)-binding domain"/>
    <property type="match status" value="1"/>
</dbReference>
<evidence type="ECO:0000313" key="3">
    <source>
        <dbReference type="EMBL" id="TDL33978.1"/>
    </source>
</evidence>
<evidence type="ECO:0000313" key="4">
    <source>
        <dbReference type="Proteomes" id="UP000294621"/>
    </source>
</evidence>
<accession>A0A4V3B0R0</accession>
<dbReference type="InterPro" id="IPR002938">
    <property type="entry name" value="FAD-bd"/>
</dbReference>
<feature type="domain" description="FAD-binding" evidence="2">
    <location>
        <begin position="12"/>
        <end position="355"/>
    </location>
</feature>
<dbReference type="InterPro" id="IPR036188">
    <property type="entry name" value="FAD/NAD-bd_sf"/>
</dbReference>
<dbReference type="GO" id="GO:0008688">
    <property type="term" value="F:3-(3-hydroxyphenyl)propionate hydroxylase activity"/>
    <property type="evidence" value="ECO:0007669"/>
    <property type="project" value="TreeGrafter"/>
</dbReference>
<dbReference type="PRINTS" id="PR00420">
    <property type="entry name" value="RNGMNOXGNASE"/>
</dbReference>
<keyword evidence="1" id="KW-0560">Oxidoreductase</keyword>
<sequence length="537" mass="58309">MKTIGGSGLQSADVTIVGFGPVGKLLALQLGRRGHRVLVVDRKETGYPLPRAVTHCSDFARILQSVGLAPDSIPDVTQPYDDMYIWRNGQGETLVEVDWSGRGESGWYNTYFFNQPALEDRLDALVKELPTVTVLRGWEAGDISQDKDSIRVKLTRTSDGEHVTAVSGWLIGADGANSAVRQHAGIEWHDEGFFYDWLVVDVKPGPGLDFPHVASQLCDTSRPATMVPGGPGRRRWEFMRLPGETREELNRTEKAWELLARYGVTAENAMLERHSVYTFQACWATEWRRGRILLAGDAAHLMPPFAGQGLGAGVRDAMNLAWKLAAVVDGLADDSLLDTYGPERSQHATAFVKFSISLGQVICLTEPGEAAARDGRMIAEWGTTRKAPAPPRPGLGLGLHTGPHGGELAIQGRVAGPGKTTMLLDDLLGGPGVLLAKRSSMLTDISLEDQRRLGLIGIRLASLEKDSVVSNGVEIIKDIDGTYHQWLDTLSTPESPVDVVLIRPDFHLYGTATGARTKELTSGFLAGLRSRHLAAAS</sequence>
<dbReference type="GO" id="GO:0071949">
    <property type="term" value="F:FAD binding"/>
    <property type="evidence" value="ECO:0007669"/>
    <property type="project" value="InterPro"/>
</dbReference>
<protein>
    <submittedName>
        <fullName evidence="3">Bifunctional 3-(3-hydroxy-phenyl)propionate/3-hydroxycinnamic acid hydroxylase</fullName>
    </submittedName>
</protein>
<gene>
    <name evidence="3" type="ORF">E2R57_15800</name>
</gene>
<dbReference type="OrthoDB" id="4246007at2"/>
<dbReference type="Gene3D" id="3.30.70.2450">
    <property type="match status" value="1"/>
</dbReference>
<comment type="caution">
    <text evidence="3">The sequence shown here is derived from an EMBL/GenBank/DDBJ whole genome shotgun (WGS) entry which is preliminary data.</text>
</comment>
<dbReference type="NCBIfam" id="NF004829">
    <property type="entry name" value="PRK06183.1-3"/>
    <property type="match status" value="1"/>
</dbReference>
<name>A0A4V3B0R0_9MICC</name>
<dbReference type="Proteomes" id="UP000294621">
    <property type="component" value="Unassembled WGS sequence"/>
</dbReference>
<dbReference type="InterPro" id="IPR050631">
    <property type="entry name" value="PheA/TfdB_FAD_monoxygenase"/>
</dbReference>
<dbReference type="EMBL" id="SMZQ01000009">
    <property type="protein sequence ID" value="TDL33978.1"/>
    <property type="molecule type" value="Genomic_DNA"/>
</dbReference>
<dbReference type="PANTHER" id="PTHR43476">
    <property type="entry name" value="3-(3-HYDROXY-PHENYL)PROPIONATE/3-HYDROXYCINNAMIC ACID HYDROXYLASE"/>
    <property type="match status" value="1"/>
</dbReference>
<dbReference type="RefSeq" id="WP_133350640.1">
    <property type="nucleotide sequence ID" value="NZ_SMZQ01000009.1"/>
</dbReference>
<dbReference type="GO" id="GO:0019622">
    <property type="term" value="P:3-(3-hydroxy)phenylpropionate catabolic process"/>
    <property type="evidence" value="ECO:0007669"/>
    <property type="project" value="TreeGrafter"/>
</dbReference>
<organism evidence="3 4">
    <name type="scientific">Arthrobacter nitrophenolicus</name>
    <dbReference type="NCBI Taxonomy" id="683150"/>
    <lineage>
        <taxon>Bacteria</taxon>
        <taxon>Bacillati</taxon>
        <taxon>Actinomycetota</taxon>
        <taxon>Actinomycetes</taxon>
        <taxon>Micrococcales</taxon>
        <taxon>Micrococcaceae</taxon>
        <taxon>Arthrobacter</taxon>
    </lineage>
</organism>
<proteinExistence type="predicted"/>
<dbReference type="AlphaFoldDB" id="A0A4V3B0R0"/>
<reference evidence="3 4" key="1">
    <citation type="submission" date="2019-03" db="EMBL/GenBank/DDBJ databases">
        <title>Genome Sequencing and Assembly of Various Microbes Isolated from Partially Reclaimed Soil and Acid Mine Drainage (AMD) Site.</title>
        <authorList>
            <person name="Steinbock B."/>
            <person name="Bechtold R."/>
            <person name="Sevigny J.L."/>
            <person name="Thomas D."/>
            <person name="Cuthill L.R."/>
            <person name="Aveiro Johannsen E.J."/>
            <person name="Thomas K."/>
            <person name="Ghosh A."/>
        </authorList>
    </citation>
    <scope>NUCLEOTIDE SEQUENCE [LARGE SCALE GENOMIC DNA]</scope>
    <source>
        <strain evidence="3 4">S-A1</strain>
    </source>
</reference>
<dbReference type="Pfam" id="PF01494">
    <property type="entry name" value="FAD_binding_3"/>
    <property type="match status" value="1"/>
</dbReference>
<evidence type="ECO:0000259" key="2">
    <source>
        <dbReference type="Pfam" id="PF01494"/>
    </source>
</evidence>
<dbReference type="PANTHER" id="PTHR43476:SF3">
    <property type="entry name" value="FAD-BINDING MONOOXYGENASE"/>
    <property type="match status" value="1"/>
</dbReference>
<evidence type="ECO:0000256" key="1">
    <source>
        <dbReference type="ARBA" id="ARBA00023002"/>
    </source>
</evidence>
<dbReference type="SUPFAM" id="SSF51905">
    <property type="entry name" value="FAD/NAD(P)-binding domain"/>
    <property type="match status" value="1"/>
</dbReference>